<accession>A0ABN8Z289</accession>
<feature type="region of interest" description="Disordered" evidence="1">
    <location>
        <begin position="1"/>
        <end position="23"/>
    </location>
</feature>
<reference evidence="3" key="1">
    <citation type="submission" date="2023-04" db="EMBL/GenBank/DDBJ databases">
        <authorList>
            <consortium name="ELIXIR-Norway"/>
        </authorList>
    </citation>
    <scope>NUCLEOTIDE SEQUENCE [LARGE SCALE GENOMIC DNA]</scope>
</reference>
<keyword evidence="2" id="KW-0472">Membrane</keyword>
<evidence type="ECO:0000256" key="1">
    <source>
        <dbReference type="SAM" id="MobiDB-lite"/>
    </source>
</evidence>
<sequence length="103" mass="11878">MGFSRQEYLSRLPFPSPEDLSNPEIEHRAPILQADSLPSELQGSPLTYFLSLDITFVFIIAILLLKEPPKLYMSFRSHKICFCLCHHHLLHLTDPPLCILDLF</sequence>
<feature type="transmembrane region" description="Helical" evidence="2">
    <location>
        <begin position="46"/>
        <end position="65"/>
    </location>
</feature>
<evidence type="ECO:0000313" key="3">
    <source>
        <dbReference type="EMBL" id="CAI9167957.1"/>
    </source>
</evidence>
<keyword evidence="2" id="KW-1133">Transmembrane helix</keyword>
<organism evidence="3 4">
    <name type="scientific">Rangifer tarandus platyrhynchus</name>
    <name type="common">Svalbard reindeer</name>
    <dbReference type="NCBI Taxonomy" id="3082113"/>
    <lineage>
        <taxon>Eukaryota</taxon>
        <taxon>Metazoa</taxon>
        <taxon>Chordata</taxon>
        <taxon>Craniata</taxon>
        <taxon>Vertebrata</taxon>
        <taxon>Euteleostomi</taxon>
        <taxon>Mammalia</taxon>
        <taxon>Eutheria</taxon>
        <taxon>Laurasiatheria</taxon>
        <taxon>Artiodactyla</taxon>
        <taxon>Ruminantia</taxon>
        <taxon>Pecora</taxon>
        <taxon>Cervidae</taxon>
        <taxon>Odocoileinae</taxon>
        <taxon>Rangifer</taxon>
    </lineage>
</organism>
<protein>
    <submittedName>
        <fullName evidence="3">Uncharacterized protein</fullName>
    </submittedName>
</protein>
<evidence type="ECO:0000256" key="2">
    <source>
        <dbReference type="SAM" id="Phobius"/>
    </source>
</evidence>
<keyword evidence="4" id="KW-1185">Reference proteome</keyword>
<evidence type="ECO:0000313" key="4">
    <source>
        <dbReference type="Proteomes" id="UP001176941"/>
    </source>
</evidence>
<keyword evidence="2" id="KW-0812">Transmembrane</keyword>
<proteinExistence type="predicted"/>
<dbReference type="EMBL" id="OX459963">
    <property type="protein sequence ID" value="CAI9167957.1"/>
    <property type="molecule type" value="Genomic_DNA"/>
</dbReference>
<dbReference type="Proteomes" id="UP001176941">
    <property type="component" value="Chromosome 27"/>
</dbReference>
<gene>
    <name evidence="3" type="ORF">MRATA1EN1_LOCUS16919</name>
</gene>
<name>A0ABN8Z289_RANTA</name>